<evidence type="ECO:0000259" key="13">
    <source>
        <dbReference type="PROSITE" id="PS50928"/>
    </source>
</evidence>
<evidence type="ECO:0000313" key="15">
    <source>
        <dbReference type="Proteomes" id="UP000318825"/>
    </source>
</evidence>
<dbReference type="CDD" id="cd06261">
    <property type="entry name" value="TM_PBP2"/>
    <property type="match status" value="1"/>
</dbReference>
<keyword evidence="7 12" id="KW-1133">Transmembrane helix</keyword>
<dbReference type="Pfam" id="PF00528">
    <property type="entry name" value="BPD_transp_1"/>
    <property type="match status" value="1"/>
</dbReference>
<evidence type="ECO:0000313" key="14">
    <source>
        <dbReference type="EMBL" id="GEC16171.1"/>
    </source>
</evidence>
<keyword evidence="5" id="KW-0997">Cell inner membrane</keyword>
<evidence type="ECO:0000256" key="2">
    <source>
        <dbReference type="ARBA" id="ARBA00011779"/>
    </source>
</evidence>
<evidence type="ECO:0000256" key="5">
    <source>
        <dbReference type="ARBA" id="ARBA00022519"/>
    </source>
</evidence>
<dbReference type="InterPro" id="IPR011866">
    <property type="entry name" value="CysW_permease"/>
</dbReference>
<dbReference type="SUPFAM" id="SSF161098">
    <property type="entry name" value="MetI-like"/>
    <property type="match status" value="1"/>
</dbReference>
<dbReference type="InterPro" id="IPR035906">
    <property type="entry name" value="MetI-like_sf"/>
</dbReference>
<comment type="caution">
    <text evidence="14">The sequence shown here is derived from an EMBL/GenBank/DDBJ whole genome shotgun (WGS) entry which is preliminary data.</text>
</comment>
<dbReference type="Proteomes" id="UP000318825">
    <property type="component" value="Unassembled WGS sequence"/>
</dbReference>
<feature type="transmembrane region" description="Helical" evidence="12">
    <location>
        <begin position="119"/>
        <end position="142"/>
    </location>
</feature>
<dbReference type="Gene3D" id="1.10.3720.10">
    <property type="entry name" value="MetI-like"/>
    <property type="match status" value="1"/>
</dbReference>
<dbReference type="NCBIfam" id="TIGR00969">
    <property type="entry name" value="3a0106s02"/>
    <property type="match status" value="1"/>
</dbReference>
<evidence type="ECO:0000256" key="7">
    <source>
        <dbReference type="ARBA" id="ARBA00022989"/>
    </source>
</evidence>
<keyword evidence="4" id="KW-1003">Cell membrane</keyword>
<name>A0A4Y3WDD8_NITWI</name>
<evidence type="ECO:0000256" key="8">
    <source>
        <dbReference type="ARBA" id="ARBA00023032"/>
    </source>
</evidence>
<keyword evidence="8" id="KW-0764">Sulfate transport</keyword>
<evidence type="ECO:0000256" key="11">
    <source>
        <dbReference type="ARBA" id="ARBA00067681"/>
    </source>
</evidence>
<comment type="function">
    <text evidence="10">Part of the ABC transporter complex CysAWTP (TC 3.A.1.6.1) involved in sulfate/thiosulfate import. Probably responsible for the translocation of the substrate across the membrane.</text>
</comment>
<comment type="subcellular location">
    <subcellularLocation>
        <location evidence="1">Cell inner membrane</location>
        <topology evidence="1">Multi-pass membrane protein</topology>
    </subcellularLocation>
</comment>
<feature type="transmembrane region" description="Helical" evidence="12">
    <location>
        <begin position="75"/>
        <end position="99"/>
    </location>
</feature>
<dbReference type="GO" id="GO:0005886">
    <property type="term" value="C:plasma membrane"/>
    <property type="evidence" value="ECO:0007669"/>
    <property type="project" value="UniProtKB-SubCell"/>
</dbReference>
<evidence type="ECO:0000256" key="12">
    <source>
        <dbReference type="SAM" id="Phobius"/>
    </source>
</evidence>
<keyword evidence="6 12" id="KW-0812">Transmembrane</keyword>
<organism evidence="14 15">
    <name type="scientific">Nitrobacter winogradskyi</name>
    <name type="common">Nitrobacter agilis</name>
    <dbReference type="NCBI Taxonomy" id="913"/>
    <lineage>
        <taxon>Bacteria</taxon>
        <taxon>Pseudomonadati</taxon>
        <taxon>Pseudomonadota</taxon>
        <taxon>Alphaproteobacteria</taxon>
        <taxon>Hyphomicrobiales</taxon>
        <taxon>Nitrobacteraceae</taxon>
        <taxon>Nitrobacter</taxon>
    </lineage>
</organism>
<reference evidence="14 15" key="1">
    <citation type="submission" date="2019-06" db="EMBL/GenBank/DDBJ databases">
        <title>Whole genome shotgun sequence of Nitrobacter winogradskyi NBRC 14297.</title>
        <authorList>
            <person name="Hosoyama A."/>
            <person name="Uohara A."/>
            <person name="Ohji S."/>
            <person name="Ichikawa N."/>
        </authorList>
    </citation>
    <scope>NUCLEOTIDE SEQUENCE [LARGE SCALE GENOMIC DNA]</scope>
    <source>
        <strain evidence="14 15">NBRC 14297</strain>
    </source>
</reference>
<dbReference type="InterPro" id="IPR000515">
    <property type="entry name" value="MetI-like"/>
</dbReference>
<dbReference type="AlphaFoldDB" id="A0A4Y3WDD8"/>
<dbReference type="NCBIfam" id="TIGR02140">
    <property type="entry name" value="permease_CysW"/>
    <property type="match status" value="1"/>
</dbReference>
<keyword evidence="9 12" id="KW-0472">Membrane</keyword>
<dbReference type="FunFam" id="1.10.3720.10:FF:000015">
    <property type="entry name" value="Sulfate ABC transporter, permease CysW"/>
    <property type="match status" value="1"/>
</dbReference>
<feature type="domain" description="ABC transmembrane type-1" evidence="13">
    <location>
        <begin position="73"/>
        <end position="280"/>
    </location>
</feature>
<evidence type="ECO:0000256" key="3">
    <source>
        <dbReference type="ARBA" id="ARBA00022448"/>
    </source>
</evidence>
<keyword evidence="3" id="KW-0813">Transport</keyword>
<evidence type="ECO:0000256" key="6">
    <source>
        <dbReference type="ARBA" id="ARBA00022692"/>
    </source>
</evidence>
<dbReference type="InterPro" id="IPR005667">
    <property type="entry name" value="Sulph_transpt2"/>
</dbReference>
<proteinExistence type="predicted"/>
<feature type="transmembrane region" description="Helical" evidence="12">
    <location>
        <begin position="149"/>
        <end position="168"/>
    </location>
</feature>
<dbReference type="PANTHER" id="PTHR30406">
    <property type="entry name" value="SULFATE TRANSPORT SYSTEM PERMEASE PROTEIN"/>
    <property type="match status" value="1"/>
</dbReference>
<gene>
    <name evidence="14" type="ORF">NWI01_20630</name>
</gene>
<dbReference type="EMBL" id="BJNF01000056">
    <property type="protein sequence ID" value="GEC16171.1"/>
    <property type="molecule type" value="Genomic_DNA"/>
</dbReference>
<dbReference type="PANTHER" id="PTHR30406:SF1">
    <property type="entry name" value="SULFATE TRANSPORT SYSTEM PERMEASE PROTEIN CYSW"/>
    <property type="match status" value="1"/>
</dbReference>
<evidence type="ECO:0000256" key="1">
    <source>
        <dbReference type="ARBA" id="ARBA00004429"/>
    </source>
</evidence>
<comment type="subunit">
    <text evidence="2">The complex is composed of two ATP-binding proteins (CysA), two transmembrane proteins (CysT and CysW) and a solute-binding protein (CysP).</text>
</comment>
<dbReference type="GO" id="GO:0015419">
    <property type="term" value="F:ABC-type sulfate transporter activity"/>
    <property type="evidence" value="ECO:0007669"/>
    <property type="project" value="InterPro"/>
</dbReference>
<evidence type="ECO:0000256" key="10">
    <source>
        <dbReference type="ARBA" id="ARBA00025323"/>
    </source>
</evidence>
<evidence type="ECO:0000256" key="4">
    <source>
        <dbReference type="ARBA" id="ARBA00022475"/>
    </source>
</evidence>
<evidence type="ECO:0000256" key="9">
    <source>
        <dbReference type="ARBA" id="ARBA00023136"/>
    </source>
</evidence>
<dbReference type="PROSITE" id="PS50928">
    <property type="entry name" value="ABC_TM1"/>
    <property type="match status" value="1"/>
</dbReference>
<accession>A0A4Y3WDD8</accession>
<sequence>MTLMSEAAFAISRDRNDARSEPRWVRALLIGLCILFLTVFIVLPLTIVFAEALAKGGQVYLAALAEPEAVSAIKLTLTVAAISVGLNLVFGLIAAWAVAKFEFPGKTLLITLIDLPFSVSPVVSGLVFVLLFGGQGFLGPWLQDHDIQILFALPGIALATTFVTFPFVSRALIPLMQEQGTAEEEAALSLGASGLQTFFRVTLPNIKWGLLYGVLLCNARAMGEFGAVSVVSGHIRGETNTMPLLVEILYNEYQFVAAFAVASLLALLALITLIAKTILEGQLDEGRQTREH</sequence>
<feature type="transmembrane region" description="Helical" evidence="12">
    <location>
        <begin position="253"/>
        <end position="275"/>
    </location>
</feature>
<feature type="transmembrane region" description="Helical" evidence="12">
    <location>
        <begin position="27"/>
        <end position="54"/>
    </location>
</feature>
<protein>
    <recommendedName>
        <fullName evidence="11">Sulfate transport system permease protein CysW</fullName>
    </recommendedName>
</protein>